<dbReference type="InterPro" id="IPR011545">
    <property type="entry name" value="DEAD/DEAH_box_helicase_dom"/>
</dbReference>
<comment type="caution">
    <text evidence="6">The sequence shown here is derived from an EMBL/GenBank/DDBJ whole genome shotgun (WGS) entry which is preliminary data.</text>
</comment>
<gene>
    <name evidence="6" type="ORF">H9965_01125</name>
</gene>
<reference evidence="6" key="2">
    <citation type="submission" date="2021-04" db="EMBL/GenBank/DDBJ databases">
        <authorList>
            <person name="Gilroy R."/>
        </authorList>
    </citation>
    <scope>NUCLEOTIDE SEQUENCE</scope>
    <source>
        <strain evidence="6">ChiBcolR9-63</strain>
    </source>
</reference>
<dbReference type="GO" id="GO:0005524">
    <property type="term" value="F:ATP binding"/>
    <property type="evidence" value="ECO:0007669"/>
    <property type="project" value="UniProtKB-KW"/>
</dbReference>
<dbReference type="Pfam" id="PF00270">
    <property type="entry name" value="DEAD"/>
    <property type="match status" value="1"/>
</dbReference>
<dbReference type="PANTHER" id="PTHR30580:SF1">
    <property type="entry name" value="COMF OPERON PROTEIN 1"/>
    <property type="match status" value="1"/>
</dbReference>
<feature type="domain" description="Helicase ATP-binding" evidence="4">
    <location>
        <begin position="107"/>
        <end position="257"/>
    </location>
</feature>
<name>A0A9D2FV95_9STRE</name>
<dbReference type="Pfam" id="PF00271">
    <property type="entry name" value="Helicase_C"/>
    <property type="match status" value="1"/>
</dbReference>
<dbReference type="CDD" id="cd17925">
    <property type="entry name" value="DEXDc_ComFA"/>
    <property type="match status" value="1"/>
</dbReference>
<dbReference type="GO" id="GO:0006270">
    <property type="term" value="P:DNA replication initiation"/>
    <property type="evidence" value="ECO:0007669"/>
    <property type="project" value="TreeGrafter"/>
</dbReference>
<evidence type="ECO:0000256" key="3">
    <source>
        <dbReference type="ARBA" id="ARBA00023125"/>
    </source>
</evidence>
<dbReference type="Proteomes" id="UP000824058">
    <property type="component" value="Unassembled WGS sequence"/>
</dbReference>
<sequence>MNSLEHYYGRLFTSEQLTDALKKQAKALPAMIDHKTHAECCRCGSKVFSNYQLQTGALYCRECLVFGRNTNQQSLYYFPQKPFPKEDVLVWKGQLTPYQENISQGMLKAIAAKKDLLVHAVTGAGKTEMIYHAIATVIANGGCVGLASPRIDVCLELYKRLSQDFACKISLLYGGSEKYQRAPLVISTTHQLLKFYQAFDLLIIDEVDAFPFVDNHMLYHAVEQSLKKEGSKIYLTATSTDQLDKQVQSGKLAKLHLPRRFHANPLVVPKNIWLSGVLKHMQKGQLPRAFMKILTKQRQTKYPLLIFFPNIAQGQVFTKILKTYLPHENIAFVSSQTENRLEIVNQFRQQELSILVTTTILERGVTFPCVDVFVMLAHHRLYTKSALVQISGRVGRAKERPTGALLFLHEGITKPMTKAIAEIKEMNKRGGF</sequence>
<organism evidence="6 7">
    <name type="scientific">Candidatus Streptococcus faecavium</name>
    <dbReference type="NCBI Taxonomy" id="2838763"/>
    <lineage>
        <taxon>Bacteria</taxon>
        <taxon>Bacillati</taxon>
        <taxon>Bacillota</taxon>
        <taxon>Bacilli</taxon>
        <taxon>Lactobacillales</taxon>
        <taxon>Streptococcaceae</taxon>
        <taxon>Streptococcus</taxon>
    </lineage>
</organism>
<dbReference type="GO" id="GO:0003677">
    <property type="term" value="F:DNA binding"/>
    <property type="evidence" value="ECO:0007669"/>
    <property type="project" value="UniProtKB-KW"/>
</dbReference>
<keyword evidence="1" id="KW-0547">Nucleotide-binding</keyword>
<evidence type="ECO:0000259" key="5">
    <source>
        <dbReference type="PROSITE" id="PS51194"/>
    </source>
</evidence>
<evidence type="ECO:0000313" key="6">
    <source>
        <dbReference type="EMBL" id="HIZ67075.1"/>
    </source>
</evidence>
<dbReference type="InterPro" id="IPR027417">
    <property type="entry name" value="P-loop_NTPase"/>
</dbReference>
<keyword evidence="6" id="KW-0347">Helicase</keyword>
<dbReference type="AlphaFoldDB" id="A0A9D2FV95"/>
<dbReference type="PROSITE" id="PS51192">
    <property type="entry name" value="HELICASE_ATP_BIND_1"/>
    <property type="match status" value="1"/>
</dbReference>
<dbReference type="GO" id="GO:0006302">
    <property type="term" value="P:double-strand break repair"/>
    <property type="evidence" value="ECO:0007669"/>
    <property type="project" value="TreeGrafter"/>
</dbReference>
<dbReference type="SUPFAM" id="SSF52540">
    <property type="entry name" value="P-loop containing nucleoside triphosphate hydrolases"/>
    <property type="match status" value="1"/>
</dbReference>
<dbReference type="InterPro" id="IPR001650">
    <property type="entry name" value="Helicase_C-like"/>
</dbReference>
<dbReference type="EMBL" id="DXBD01000010">
    <property type="protein sequence ID" value="HIZ67075.1"/>
    <property type="molecule type" value="Genomic_DNA"/>
</dbReference>
<evidence type="ECO:0000256" key="1">
    <source>
        <dbReference type="ARBA" id="ARBA00022741"/>
    </source>
</evidence>
<keyword evidence="2" id="KW-0067">ATP-binding</keyword>
<accession>A0A9D2FV95</accession>
<keyword evidence="3" id="KW-0238">DNA-binding</keyword>
<keyword evidence="6" id="KW-0378">Hydrolase</keyword>
<feature type="domain" description="Helicase C-terminal" evidence="5">
    <location>
        <begin position="285"/>
        <end position="432"/>
    </location>
</feature>
<dbReference type="PANTHER" id="PTHR30580">
    <property type="entry name" value="PRIMOSOMAL PROTEIN N"/>
    <property type="match status" value="1"/>
</dbReference>
<proteinExistence type="predicted"/>
<dbReference type="GO" id="GO:0043138">
    <property type="term" value="F:3'-5' DNA helicase activity"/>
    <property type="evidence" value="ECO:0007669"/>
    <property type="project" value="TreeGrafter"/>
</dbReference>
<dbReference type="GO" id="GO:0006310">
    <property type="term" value="P:DNA recombination"/>
    <property type="evidence" value="ECO:0007669"/>
    <property type="project" value="TreeGrafter"/>
</dbReference>
<evidence type="ECO:0000259" key="4">
    <source>
        <dbReference type="PROSITE" id="PS51192"/>
    </source>
</evidence>
<dbReference type="Gene3D" id="3.40.50.300">
    <property type="entry name" value="P-loop containing nucleotide triphosphate hydrolases"/>
    <property type="match status" value="2"/>
</dbReference>
<dbReference type="SMART" id="SM00487">
    <property type="entry name" value="DEXDc"/>
    <property type="match status" value="1"/>
</dbReference>
<dbReference type="SMART" id="SM00490">
    <property type="entry name" value="HELICc"/>
    <property type="match status" value="1"/>
</dbReference>
<dbReference type="PROSITE" id="PS51194">
    <property type="entry name" value="HELICASE_CTER"/>
    <property type="match status" value="1"/>
</dbReference>
<evidence type="ECO:0000313" key="7">
    <source>
        <dbReference type="Proteomes" id="UP000824058"/>
    </source>
</evidence>
<evidence type="ECO:0000256" key="2">
    <source>
        <dbReference type="ARBA" id="ARBA00022840"/>
    </source>
</evidence>
<dbReference type="InterPro" id="IPR014001">
    <property type="entry name" value="Helicase_ATP-bd"/>
</dbReference>
<protein>
    <submittedName>
        <fullName evidence="6">DEAD/DEAH box helicase</fullName>
    </submittedName>
</protein>
<reference evidence="6" key="1">
    <citation type="journal article" date="2021" name="PeerJ">
        <title>Extensive microbial diversity within the chicken gut microbiome revealed by metagenomics and culture.</title>
        <authorList>
            <person name="Gilroy R."/>
            <person name="Ravi A."/>
            <person name="Getino M."/>
            <person name="Pursley I."/>
            <person name="Horton D.L."/>
            <person name="Alikhan N.F."/>
            <person name="Baker D."/>
            <person name="Gharbi K."/>
            <person name="Hall N."/>
            <person name="Watson M."/>
            <person name="Adriaenssens E.M."/>
            <person name="Foster-Nyarko E."/>
            <person name="Jarju S."/>
            <person name="Secka A."/>
            <person name="Antonio M."/>
            <person name="Oren A."/>
            <person name="Chaudhuri R.R."/>
            <person name="La Ragione R."/>
            <person name="Hildebrand F."/>
            <person name="Pallen M.J."/>
        </authorList>
    </citation>
    <scope>NUCLEOTIDE SEQUENCE</scope>
    <source>
        <strain evidence="6">ChiBcolR9-63</strain>
    </source>
</reference>